<feature type="transmembrane region" description="Helical" evidence="1">
    <location>
        <begin position="48"/>
        <end position="67"/>
    </location>
</feature>
<accession>A0A2G9R7D6</accession>
<evidence type="ECO:0000256" key="1">
    <source>
        <dbReference type="SAM" id="Phobius"/>
    </source>
</evidence>
<dbReference type="AlphaFoldDB" id="A0A2G9R7D6"/>
<keyword evidence="3" id="KW-1185">Reference proteome</keyword>
<sequence>MCPAPCNVPCSHVPCPHVIFSASLKCALLPRNVACLHVKVYFKCNCNAFYYLQSIILHLLWVQMLIFPAQSLK</sequence>
<protein>
    <submittedName>
        <fullName evidence="2">Uncharacterized protein</fullName>
    </submittedName>
</protein>
<evidence type="ECO:0000313" key="2">
    <source>
        <dbReference type="EMBL" id="PIO23784.1"/>
    </source>
</evidence>
<dbReference type="Proteomes" id="UP000228934">
    <property type="component" value="Unassembled WGS sequence"/>
</dbReference>
<reference evidence="3" key="1">
    <citation type="journal article" date="2017" name="Nat. Commun.">
        <title>The North American bullfrog draft genome provides insight into hormonal regulation of long noncoding RNA.</title>
        <authorList>
            <person name="Hammond S.A."/>
            <person name="Warren R.L."/>
            <person name="Vandervalk B.P."/>
            <person name="Kucuk E."/>
            <person name="Khan H."/>
            <person name="Gibb E.A."/>
            <person name="Pandoh P."/>
            <person name="Kirk H."/>
            <person name="Zhao Y."/>
            <person name="Jones M."/>
            <person name="Mungall A.J."/>
            <person name="Coope R."/>
            <person name="Pleasance S."/>
            <person name="Moore R.A."/>
            <person name="Holt R.A."/>
            <person name="Round J.M."/>
            <person name="Ohora S."/>
            <person name="Walle B.V."/>
            <person name="Veldhoen N."/>
            <person name="Helbing C.C."/>
            <person name="Birol I."/>
        </authorList>
    </citation>
    <scope>NUCLEOTIDE SEQUENCE [LARGE SCALE GENOMIC DNA]</scope>
</reference>
<keyword evidence="1" id="KW-0812">Transmembrane</keyword>
<organism evidence="2 3">
    <name type="scientific">Aquarana catesbeiana</name>
    <name type="common">American bullfrog</name>
    <name type="synonym">Rana catesbeiana</name>
    <dbReference type="NCBI Taxonomy" id="8400"/>
    <lineage>
        <taxon>Eukaryota</taxon>
        <taxon>Metazoa</taxon>
        <taxon>Chordata</taxon>
        <taxon>Craniata</taxon>
        <taxon>Vertebrata</taxon>
        <taxon>Euteleostomi</taxon>
        <taxon>Amphibia</taxon>
        <taxon>Batrachia</taxon>
        <taxon>Anura</taxon>
        <taxon>Neobatrachia</taxon>
        <taxon>Ranoidea</taxon>
        <taxon>Ranidae</taxon>
        <taxon>Aquarana</taxon>
    </lineage>
</organism>
<dbReference type="EMBL" id="KV953623">
    <property type="protein sequence ID" value="PIO23784.1"/>
    <property type="molecule type" value="Genomic_DNA"/>
</dbReference>
<evidence type="ECO:0000313" key="3">
    <source>
        <dbReference type="Proteomes" id="UP000228934"/>
    </source>
</evidence>
<keyword evidence="1" id="KW-1133">Transmembrane helix</keyword>
<keyword evidence="1" id="KW-0472">Membrane</keyword>
<name>A0A2G9R7D6_AQUCT</name>
<proteinExistence type="predicted"/>
<gene>
    <name evidence="2" type="ORF">AB205_0100730</name>
</gene>